<protein>
    <submittedName>
        <fullName evidence="2">Uncharacterized protein</fullName>
    </submittedName>
</protein>
<dbReference type="AlphaFoldDB" id="A0AAN8WBL7"/>
<keyword evidence="3" id="KW-1185">Reference proteome</keyword>
<name>A0AAN8WBL7_HALRR</name>
<accession>A0AAN8WBL7</accession>
<comment type="caution">
    <text evidence="2">The sequence shown here is derived from an EMBL/GenBank/DDBJ whole genome shotgun (WGS) entry which is preliminary data.</text>
</comment>
<evidence type="ECO:0000313" key="2">
    <source>
        <dbReference type="EMBL" id="KAK7026644.1"/>
    </source>
</evidence>
<reference evidence="2 3" key="1">
    <citation type="submission" date="2023-11" db="EMBL/GenBank/DDBJ databases">
        <title>Halocaridina rubra genome assembly.</title>
        <authorList>
            <person name="Smith C."/>
        </authorList>
    </citation>
    <scope>NUCLEOTIDE SEQUENCE [LARGE SCALE GENOMIC DNA]</scope>
    <source>
        <strain evidence="2">EP-1</strain>
        <tissue evidence="2">Whole</tissue>
    </source>
</reference>
<proteinExistence type="predicted"/>
<sequence>MRTKILLGVVVTLACFGIKNAQTLEVGDTYPVGAKADDLDDDDARGERIFAYYTSTSLTRLVTTTITAISTCLSTNANVPPPNCVGRKRRAAVDKALELDDISDDIFELDSSQKDLEGDDEASRMAREIADDTDRSGRKLTIWSIAFTTLTVTSTSIFAGTTVTASILCALAGFAQSCYLG</sequence>
<organism evidence="2 3">
    <name type="scientific">Halocaridina rubra</name>
    <name type="common">Hawaiian red shrimp</name>
    <dbReference type="NCBI Taxonomy" id="373956"/>
    <lineage>
        <taxon>Eukaryota</taxon>
        <taxon>Metazoa</taxon>
        <taxon>Ecdysozoa</taxon>
        <taxon>Arthropoda</taxon>
        <taxon>Crustacea</taxon>
        <taxon>Multicrustacea</taxon>
        <taxon>Malacostraca</taxon>
        <taxon>Eumalacostraca</taxon>
        <taxon>Eucarida</taxon>
        <taxon>Decapoda</taxon>
        <taxon>Pleocyemata</taxon>
        <taxon>Caridea</taxon>
        <taxon>Atyoidea</taxon>
        <taxon>Atyidae</taxon>
        <taxon>Halocaridina</taxon>
    </lineage>
</organism>
<evidence type="ECO:0000313" key="3">
    <source>
        <dbReference type="Proteomes" id="UP001381693"/>
    </source>
</evidence>
<dbReference type="Proteomes" id="UP001381693">
    <property type="component" value="Unassembled WGS sequence"/>
</dbReference>
<dbReference type="EMBL" id="JAXCGZ010022705">
    <property type="protein sequence ID" value="KAK7026644.1"/>
    <property type="molecule type" value="Genomic_DNA"/>
</dbReference>
<keyword evidence="1" id="KW-0732">Signal</keyword>
<feature type="chain" id="PRO_5042859465" evidence="1">
    <location>
        <begin position="22"/>
        <end position="181"/>
    </location>
</feature>
<feature type="signal peptide" evidence="1">
    <location>
        <begin position="1"/>
        <end position="21"/>
    </location>
</feature>
<dbReference type="PROSITE" id="PS51257">
    <property type="entry name" value="PROKAR_LIPOPROTEIN"/>
    <property type="match status" value="1"/>
</dbReference>
<gene>
    <name evidence="2" type="ORF">SK128_015456</name>
</gene>
<evidence type="ECO:0000256" key="1">
    <source>
        <dbReference type="SAM" id="SignalP"/>
    </source>
</evidence>